<protein>
    <submittedName>
        <fullName evidence="1">Uncharacterized protein</fullName>
    </submittedName>
</protein>
<name>A0A7W9WLZ4_9ACTN</name>
<gene>
    <name evidence="1" type="ORF">HNR57_007106</name>
</gene>
<sequence length="59" mass="6400">MQGLKLYGNNGYTNEWDRTNAGRVLSDLRDEGLLDKELVLGAVAATGAVSHEGLKRLGR</sequence>
<accession>A0A7W9WLZ4</accession>
<proteinExistence type="predicted"/>
<dbReference type="Proteomes" id="UP000591537">
    <property type="component" value="Unassembled WGS sequence"/>
</dbReference>
<comment type="caution">
    <text evidence="1">The sequence shown here is derived from an EMBL/GenBank/DDBJ whole genome shotgun (WGS) entry which is preliminary data.</text>
</comment>
<evidence type="ECO:0000313" key="2">
    <source>
        <dbReference type="Proteomes" id="UP000591537"/>
    </source>
</evidence>
<dbReference type="AlphaFoldDB" id="A0A7W9WLZ4"/>
<evidence type="ECO:0000313" key="1">
    <source>
        <dbReference type="EMBL" id="MBB6081155.1"/>
    </source>
</evidence>
<keyword evidence="2" id="KW-1185">Reference proteome</keyword>
<organism evidence="1 2">
    <name type="scientific">Streptomyces paradoxus</name>
    <dbReference type="NCBI Taxonomy" id="66375"/>
    <lineage>
        <taxon>Bacteria</taxon>
        <taxon>Bacillati</taxon>
        <taxon>Actinomycetota</taxon>
        <taxon>Actinomycetes</taxon>
        <taxon>Kitasatosporales</taxon>
        <taxon>Streptomycetaceae</taxon>
        <taxon>Streptomyces</taxon>
    </lineage>
</organism>
<reference evidence="1 2" key="1">
    <citation type="submission" date="2020-08" db="EMBL/GenBank/DDBJ databases">
        <title>Genomic Encyclopedia of Type Strains, Phase IV (KMG-IV): sequencing the most valuable type-strain genomes for metagenomic binning, comparative biology and taxonomic classification.</title>
        <authorList>
            <person name="Goeker M."/>
        </authorList>
    </citation>
    <scope>NUCLEOTIDE SEQUENCE [LARGE SCALE GENOMIC DNA]</scope>
    <source>
        <strain evidence="1 2">DSM 43350</strain>
    </source>
</reference>
<dbReference type="EMBL" id="JACHGV010000016">
    <property type="protein sequence ID" value="MBB6081155.1"/>
    <property type="molecule type" value="Genomic_DNA"/>
</dbReference>